<dbReference type="RefSeq" id="WP_121012526.1">
    <property type="nucleotide sequence ID" value="NZ_RCCJ01000001.1"/>
</dbReference>
<sequence>MNYIKVRSFDTNKVGVLEGCDEELSRGEVVVIESDEKGEDVVRVLGVSKEDSPTGVRYKFVRKVTPQDMEIFSRNEEESSKAFKTCKEKIKEQGLEMHLLKAYIPLSSRKIFFYYTSEERVDFRNLVRELAKVFKKRIEMRQVGVRDAVQILGWVGLCGEVPCCMKFMDKFDSISLKDIEEQNLPLSPSKFTGPCGRLICCMSFEKDNYLVKHLLPEKGSQLCIDNKVAKLIEVDPMRGLVILSFEDKTKEIPLSEILPKDYEKVIKSCQACGGCCRRVSEDSANYEFIAHN</sequence>
<dbReference type="PANTHER" id="PTHR43830:SF3">
    <property type="entry name" value="PROTEIN PSP1"/>
    <property type="match status" value="1"/>
</dbReference>
<dbReference type="Proteomes" id="UP000267841">
    <property type="component" value="Unassembled WGS sequence"/>
</dbReference>
<dbReference type="EMBL" id="RCCJ01000001">
    <property type="protein sequence ID" value="RLJ71315.1"/>
    <property type="molecule type" value="Genomic_DNA"/>
</dbReference>
<evidence type="ECO:0000259" key="1">
    <source>
        <dbReference type="PROSITE" id="PS51411"/>
    </source>
</evidence>
<dbReference type="AlphaFoldDB" id="A0A497XQS7"/>
<accession>A0A497XQS7</accession>
<feature type="domain" description="PSP1 C-terminal" evidence="1">
    <location>
        <begin position="58"/>
        <end position="143"/>
    </location>
</feature>
<dbReference type="NCBIfam" id="NF041131">
    <property type="entry name" value="RicT_YaaT_fam"/>
    <property type="match status" value="1"/>
</dbReference>
<evidence type="ECO:0000313" key="3">
    <source>
        <dbReference type="Proteomes" id="UP000267841"/>
    </source>
</evidence>
<dbReference type="PROSITE" id="PS51411">
    <property type="entry name" value="PSP1_C"/>
    <property type="match status" value="1"/>
</dbReference>
<reference evidence="2 3" key="1">
    <citation type="submission" date="2018-10" db="EMBL/GenBank/DDBJ databases">
        <title>Genomic Encyclopedia of Archaeal and Bacterial Type Strains, Phase II (KMG-II): from individual species to whole genera.</title>
        <authorList>
            <person name="Goeker M."/>
        </authorList>
    </citation>
    <scope>NUCLEOTIDE SEQUENCE [LARGE SCALE GENOMIC DNA]</scope>
    <source>
        <strain evidence="2 3">DSM 16510</strain>
    </source>
</reference>
<dbReference type="GO" id="GO:0005737">
    <property type="term" value="C:cytoplasm"/>
    <property type="evidence" value="ECO:0007669"/>
    <property type="project" value="TreeGrafter"/>
</dbReference>
<name>A0A497XQS7_9AQUI</name>
<evidence type="ECO:0000313" key="2">
    <source>
        <dbReference type="EMBL" id="RLJ71315.1"/>
    </source>
</evidence>
<organism evidence="2 3">
    <name type="scientific">Hydrogenivirga caldilitoris</name>
    <dbReference type="NCBI Taxonomy" id="246264"/>
    <lineage>
        <taxon>Bacteria</taxon>
        <taxon>Pseudomonadati</taxon>
        <taxon>Aquificota</taxon>
        <taxon>Aquificia</taxon>
        <taxon>Aquificales</taxon>
        <taxon>Aquificaceae</taxon>
        <taxon>Hydrogenivirga</taxon>
    </lineage>
</organism>
<keyword evidence="3" id="KW-1185">Reference proteome</keyword>
<gene>
    <name evidence="2" type="ORF">BCF55_1614</name>
</gene>
<proteinExistence type="predicted"/>
<comment type="caution">
    <text evidence="2">The sequence shown here is derived from an EMBL/GenBank/DDBJ whole genome shotgun (WGS) entry which is preliminary data.</text>
</comment>
<protein>
    <submittedName>
        <fullName evidence="2">Cell fate regulator YaaT (PSP1 superfamily)</fullName>
    </submittedName>
</protein>
<dbReference type="PANTHER" id="PTHR43830">
    <property type="entry name" value="PROTEIN PSP1"/>
    <property type="match status" value="1"/>
</dbReference>
<dbReference type="InterPro" id="IPR047767">
    <property type="entry name" value="PSP1-like"/>
</dbReference>
<dbReference type="InterPro" id="IPR007557">
    <property type="entry name" value="PSP1_C"/>
</dbReference>
<dbReference type="OrthoDB" id="9779344at2"/>
<dbReference type="Pfam" id="PF04468">
    <property type="entry name" value="PSP1"/>
    <property type="match status" value="1"/>
</dbReference>